<dbReference type="InterPro" id="IPR050832">
    <property type="entry name" value="Bact_Acetyltransf"/>
</dbReference>
<dbReference type="InterPro" id="IPR016181">
    <property type="entry name" value="Acyl_CoA_acyltransferase"/>
</dbReference>
<evidence type="ECO:0000256" key="1">
    <source>
        <dbReference type="ARBA" id="ARBA00022679"/>
    </source>
</evidence>
<dbReference type="CDD" id="cd04301">
    <property type="entry name" value="NAT_SF"/>
    <property type="match status" value="1"/>
</dbReference>
<gene>
    <name evidence="4" type="ORF">D3875_12105</name>
</gene>
<proteinExistence type="predicted"/>
<dbReference type="AlphaFoldDB" id="A0A418V7W8"/>
<evidence type="ECO:0000313" key="5">
    <source>
        <dbReference type="Proteomes" id="UP000286287"/>
    </source>
</evidence>
<dbReference type="InterPro" id="IPR000182">
    <property type="entry name" value="GNAT_dom"/>
</dbReference>
<evidence type="ECO:0000313" key="4">
    <source>
        <dbReference type="EMBL" id="RJF72185.1"/>
    </source>
</evidence>
<feature type="domain" description="N-acetyltransferase" evidence="3">
    <location>
        <begin position="172"/>
        <end position="309"/>
    </location>
</feature>
<comment type="caution">
    <text evidence="4">The sequence shown here is derived from an EMBL/GenBank/DDBJ whole genome shotgun (WGS) entry which is preliminary data.</text>
</comment>
<keyword evidence="2" id="KW-0012">Acyltransferase</keyword>
<feature type="domain" description="N-acetyltransferase" evidence="3">
    <location>
        <begin position="20"/>
        <end position="161"/>
    </location>
</feature>
<dbReference type="Pfam" id="PF00583">
    <property type="entry name" value="Acetyltransf_1"/>
    <property type="match status" value="1"/>
</dbReference>
<dbReference type="GO" id="GO:0016747">
    <property type="term" value="F:acyltransferase activity, transferring groups other than amino-acyl groups"/>
    <property type="evidence" value="ECO:0007669"/>
    <property type="project" value="InterPro"/>
</dbReference>
<keyword evidence="5" id="KW-1185">Reference proteome</keyword>
<dbReference type="PANTHER" id="PTHR43877">
    <property type="entry name" value="AMINOALKYLPHOSPHONATE N-ACETYLTRANSFERASE-RELATED-RELATED"/>
    <property type="match status" value="1"/>
</dbReference>
<sequence length="309" mass="34504">MARRAPPSPAKNTEHAGGYMNYRDWTASPQDFAALARLNTIQYPDAPVTAEGIERNWGFVDPQRPTLIRFVLLDGQEVALVETYPQGDGSFLLELIAPATTLHEYGPELLDYARQWAKTLGAAQWSLTIRQDDPRTDWLQRRGFDVQDSISEWTATQQPRPQPPGHVVLLPVGHDPARQESLRTALNTARQERNLPPFTSQTFKDDVLNFGLYRPDLLWLAQTPGGETIGGACLHVWDNAQHGELSWVSVSPGWRRRGLGTALVRHATQQADLPLTSTRLPGAYAHLSPLLTRAGFQQTDVWVTLTCDL</sequence>
<protein>
    <submittedName>
        <fullName evidence="4">GNAT family N-acetyltransferase</fullName>
    </submittedName>
</protein>
<dbReference type="Gene3D" id="3.40.630.30">
    <property type="match status" value="1"/>
</dbReference>
<accession>A0A418V7W8</accession>
<dbReference type="EMBL" id="QYUJ01000014">
    <property type="protein sequence ID" value="RJF72185.1"/>
    <property type="molecule type" value="Genomic_DNA"/>
</dbReference>
<dbReference type="Proteomes" id="UP000286287">
    <property type="component" value="Unassembled WGS sequence"/>
</dbReference>
<dbReference type="SUPFAM" id="SSF55729">
    <property type="entry name" value="Acyl-CoA N-acyltransferases (Nat)"/>
    <property type="match status" value="1"/>
</dbReference>
<dbReference type="PROSITE" id="PS51186">
    <property type="entry name" value="GNAT"/>
    <property type="match status" value="2"/>
</dbReference>
<evidence type="ECO:0000256" key="2">
    <source>
        <dbReference type="ARBA" id="ARBA00023315"/>
    </source>
</evidence>
<evidence type="ECO:0000259" key="3">
    <source>
        <dbReference type="PROSITE" id="PS51186"/>
    </source>
</evidence>
<organism evidence="4 5">
    <name type="scientific">Deinococcus cavernae</name>
    <dbReference type="NCBI Taxonomy" id="2320857"/>
    <lineage>
        <taxon>Bacteria</taxon>
        <taxon>Thermotogati</taxon>
        <taxon>Deinococcota</taxon>
        <taxon>Deinococci</taxon>
        <taxon>Deinococcales</taxon>
        <taxon>Deinococcaceae</taxon>
        <taxon>Deinococcus</taxon>
    </lineage>
</organism>
<name>A0A418V7W8_9DEIO</name>
<keyword evidence="1 4" id="KW-0808">Transferase</keyword>
<reference evidence="4 5" key="1">
    <citation type="submission" date="2018-09" db="EMBL/GenBank/DDBJ databases">
        <authorList>
            <person name="Zhu H."/>
        </authorList>
    </citation>
    <scope>NUCLEOTIDE SEQUENCE [LARGE SCALE GENOMIC DNA]</scope>
    <source>
        <strain evidence="4 5">K2S05-167</strain>
    </source>
</reference>